<dbReference type="OrthoDB" id="3253417at2"/>
<dbReference type="PROSITE" id="PS51257">
    <property type="entry name" value="PROKAR_LIPOPROTEIN"/>
    <property type="match status" value="1"/>
</dbReference>
<dbReference type="AlphaFoldDB" id="A0A1D8B148"/>
<accession>A0A1D8B148</accession>
<dbReference type="InterPro" id="IPR025326">
    <property type="entry name" value="DUF4232"/>
</dbReference>
<gene>
    <name evidence="4" type="ORF">BH719_02460</name>
</gene>
<evidence type="ECO:0000256" key="2">
    <source>
        <dbReference type="SAM" id="SignalP"/>
    </source>
</evidence>
<keyword evidence="2" id="KW-0732">Signal</keyword>
<dbReference type="RefSeq" id="WP_009743159.1">
    <property type="nucleotide sequence ID" value="NZ_CP017298.1"/>
</dbReference>
<feature type="region of interest" description="Disordered" evidence="1">
    <location>
        <begin position="25"/>
        <end position="70"/>
    </location>
</feature>
<dbReference type="EMBL" id="CP017298">
    <property type="protein sequence ID" value="AOS46867.1"/>
    <property type="molecule type" value="Genomic_DNA"/>
</dbReference>
<dbReference type="Pfam" id="PF14016">
    <property type="entry name" value="DUF4232"/>
    <property type="match status" value="1"/>
</dbReference>
<dbReference type="KEGG" id="phon:BH719_02460"/>
<sequence length="205" mass="20016">MVKKLRMMTAALACVALGACAPGGTAQSGTGSQSATGGASGTAQPPATGAPQSGAATASPSLPPPDVEGLPCTAEELQASLGEKTTNGGTTTVTISFWNGSSQECTISGFPQVSFMSSQTNETVGLEAIRDGEDPGNIFKVLPQESAHAILTLDDPAAAGCSTASADLVTVVLPGDTAQVTLSHAGLSVCSDAASAVVGPLEPGA</sequence>
<name>A0A1D8B148_9ACTO</name>
<feature type="compositionally biased region" description="Low complexity" evidence="1">
    <location>
        <begin position="25"/>
        <end position="60"/>
    </location>
</feature>
<evidence type="ECO:0000313" key="4">
    <source>
        <dbReference type="EMBL" id="AOS46867.1"/>
    </source>
</evidence>
<feature type="signal peptide" evidence="2">
    <location>
        <begin position="1"/>
        <end position="26"/>
    </location>
</feature>
<feature type="chain" id="PRO_5039712274" description="DUF4232 domain-containing protein" evidence="2">
    <location>
        <begin position="27"/>
        <end position="205"/>
    </location>
</feature>
<evidence type="ECO:0000256" key="1">
    <source>
        <dbReference type="SAM" id="MobiDB-lite"/>
    </source>
</evidence>
<evidence type="ECO:0000313" key="5">
    <source>
        <dbReference type="Proteomes" id="UP000095214"/>
    </source>
</evidence>
<dbReference type="Proteomes" id="UP000095214">
    <property type="component" value="Chromosome"/>
</dbReference>
<organism evidence="4 5">
    <name type="scientific">Pauljensenia hongkongensis</name>
    <dbReference type="NCBI Taxonomy" id="178339"/>
    <lineage>
        <taxon>Bacteria</taxon>
        <taxon>Bacillati</taxon>
        <taxon>Actinomycetota</taxon>
        <taxon>Actinomycetes</taxon>
        <taxon>Actinomycetales</taxon>
        <taxon>Actinomycetaceae</taxon>
        <taxon>Pauljensenia</taxon>
    </lineage>
</organism>
<proteinExistence type="predicted"/>
<feature type="domain" description="DUF4232" evidence="3">
    <location>
        <begin position="72"/>
        <end position="192"/>
    </location>
</feature>
<reference evidence="4 5" key="1">
    <citation type="submission" date="2016-09" db="EMBL/GenBank/DDBJ databases">
        <title>Complete genome sequence of Actinomyces hongkongensis HKU8.</title>
        <authorList>
            <person name="Gao Y.-X."/>
            <person name="Zhou Y.-Y."/>
            <person name="Xie Y."/>
            <person name="Wang M."/>
            <person name="Wang S.-J."/>
            <person name="Shen S.-G."/>
        </authorList>
    </citation>
    <scope>NUCLEOTIDE SEQUENCE [LARGE SCALE GENOMIC DNA]</scope>
    <source>
        <strain evidence="4 5">HKU8</strain>
    </source>
</reference>
<keyword evidence="5" id="KW-1185">Reference proteome</keyword>
<protein>
    <recommendedName>
        <fullName evidence="3">DUF4232 domain-containing protein</fullName>
    </recommendedName>
</protein>
<evidence type="ECO:0000259" key="3">
    <source>
        <dbReference type="Pfam" id="PF14016"/>
    </source>
</evidence>